<organism evidence="3 4">
    <name type="scientific">Zea mays</name>
    <name type="common">Maize</name>
    <dbReference type="NCBI Taxonomy" id="4577"/>
    <lineage>
        <taxon>Eukaryota</taxon>
        <taxon>Viridiplantae</taxon>
        <taxon>Streptophyta</taxon>
        <taxon>Embryophyta</taxon>
        <taxon>Tracheophyta</taxon>
        <taxon>Spermatophyta</taxon>
        <taxon>Magnoliopsida</taxon>
        <taxon>Liliopsida</taxon>
        <taxon>Poales</taxon>
        <taxon>Poaceae</taxon>
        <taxon>PACMAD clade</taxon>
        <taxon>Panicoideae</taxon>
        <taxon>Andropogonodae</taxon>
        <taxon>Andropogoneae</taxon>
        <taxon>Tripsacinae</taxon>
        <taxon>Zea</taxon>
    </lineage>
</organism>
<feature type="transmembrane region" description="Helical" evidence="1">
    <location>
        <begin position="119"/>
        <end position="137"/>
    </location>
</feature>
<protein>
    <submittedName>
        <fullName evidence="2 3">Uncharacterized protein</fullName>
    </submittedName>
</protein>
<sequence>MSDLARLSQHSKAYLFAANAGITDGVRPILDSRWAAVAASTISVAVLLLLPLFMFIALVRRMGPYLPLLHHTLLLAQAYLAIYFATLALTAMVDLVAVFSGTTSPEDDDNGDAAKAFGLVQMVVGLAVGVHYYVVVFHRAAARAAPRAN</sequence>
<evidence type="ECO:0000313" key="3">
    <source>
        <dbReference type="EnsemblPlants" id="Zm00001eb210920_P001"/>
    </source>
</evidence>
<name>A0A1D6GDE0_MAIZE</name>
<proteinExistence type="predicted"/>
<keyword evidence="1" id="KW-0812">Transmembrane</keyword>
<feature type="transmembrane region" description="Helical" evidence="1">
    <location>
        <begin position="34"/>
        <end position="59"/>
    </location>
</feature>
<dbReference type="EMBL" id="CM000781">
    <property type="protein sequence ID" value="AQK61639.1"/>
    <property type="molecule type" value="Genomic_DNA"/>
</dbReference>
<reference evidence="4" key="1">
    <citation type="journal article" date="2009" name="Science">
        <title>The B73 maize genome: complexity, diversity, and dynamics.</title>
        <authorList>
            <person name="Schnable P.S."/>
            <person name="Ware D."/>
            <person name="Fulton R.S."/>
            <person name="Stein J.C."/>
            <person name="Wei F."/>
            <person name="Pasternak S."/>
            <person name="Liang C."/>
            <person name="Zhang J."/>
            <person name="Fulton L."/>
            <person name="Graves T.A."/>
            <person name="Minx P."/>
            <person name="Reily A.D."/>
            <person name="Courtney L."/>
            <person name="Kruchowski S.S."/>
            <person name="Tomlinson C."/>
            <person name="Strong C."/>
            <person name="Delehaunty K."/>
            <person name="Fronick C."/>
            <person name="Courtney B."/>
            <person name="Rock S.M."/>
            <person name="Belter E."/>
            <person name="Du F."/>
            <person name="Kim K."/>
            <person name="Abbott R.M."/>
            <person name="Cotton M."/>
            <person name="Levy A."/>
            <person name="Marchetto P."/>
            <person name="Ochoa K."/>
            <person name="Jackson S.M."/>
            <person name="Gillam B."/>
            <person name="Chen W."/>
            <person name="Yan L."/>
            <person name="Higginbotham J."/>
            <person name="Cardenas M."/>
            <person name="Waligorski J."/>
            <person name="Applebaum E."/>
            <person name="Phelps L."/>
            <person name="Falcone J."/>
            <person name="Kanchi K."/>
            <person name="Thane T."/>
            <person name="Scimone A."/>
            <person name="Thane N."/>
            <person name="Henke J."/>
            <person name="Wang T."/>
            <person name="Ruppert J."/>
            <person name="Shah N."/>
            <person name="Rotter K."/>
            <person name="Hodges J."/>
            <person name="Ingenthron E."/>
            <person name="Cordes M."/>
            <person name="Kohlberg S."/>
            <person name="Sgro J."/>
            <person name="Delgado B."/>
            <person name="Mead K."/>
            <person name="Chinwalla A."/>
            <person name="Leonard S."/>
            <person name="Crouse K."/>
            <person name="Collura K."/>
            <person name="Kudrna D."/>
            <person name="Currie J."/>
            <person name="He R."/>
            <person name="Angelova A."/>
            <person name="Rajasekar S."/>
            <person name="Mueller T."/>
            <person name="Lomeli R."/>
            <person name="Scara G."/>
            <person name="Ko A."/>
            <person name="Delaney K."/>
            <person name="Wissotski M."/>
            <person name="Lopez G."/>
            <person name="Campos D."/>
            <person name="Braidotti M."/>
            <person name="Ashley E."/>
            <person name="Golser W."/>
            <person name="Kim H."/>
            <person name="Lee S."/>
            <person name="Lin J."/>
            <person name="Dujmic Z."/>
            <person name="Kim W."/>
            <person name="Talag J."/>
            <person name="Zuccolo A."/>
            <person name="Fan C."/>
            <person name="Sebastian A."/>
            <person name="Kramer M."/>
            <person name="Spiegel L."/>
            <person name="Nascimento L."/>
            <person name="Zutavern T."/>
            <person name="Miller B."/>
            <person name="Ambroise C."/>
            <person name="Muller S."/>
            <person name="Spooner W."/>
            <person name="Narechania A."/>
            <person name="Ren L."/>
            <person name="Wei S."/>
            <person name="Kumari S."/>
            <person name="Faga B."/>
            <person name="Levy M.J."/>
            <person name="McMahan L."/>
            <person name="Van Buren P."/>
            <person name="Vaughn M.W."/>
            <person name="Ying K."/>
            <person name="Yeh C.-T."/>
            <person name="Emrich S.J."/>
            <person name="Jia Y."/>
            <person name="Kalyanaraman A."/>
            <person name="Hsia A.-P."/>
            <person name="Barbazuk W.B."/>
            <person name="Baucom R.S."/>
            <person name="Brutnell T.P."/>
            <person name="Carpita N.C."/>
            <person name="Chaparro C."/>
            <person name="Chia J.-M."/>
            <person name="Deragon J.-M."/>
            <person name="Estill J.C."/>
            <person name="Fu Y."/>
            <person name="Jeddeloh J.A."/>
            <person name="Han Y."/>
            <person name="Lee H."/>
            <person name="Li P."/>
            <person name="Lisch D.R."/>
            <person name="Liu S."/>
            <person name="Liu Z."/>
            <person name="Nagel D.H."/>
            <person name="McCann M.C."/>
            <person name="SanMiguel P."/>
            <person name="Myers A.M."/>
            <person name="Nettleton D."/>
            <person name="Nguyen J."/>
            <person name="Penning B.W."/>
            <person name="Ponnala L."/>
            <person name="Schneider K.L."/>
            <person name="Schwartz D.C."/>
            <person name="Sharma A."/>
            <person name="Soderlund C."/>
            <person name="Springer N.M."/>
            <person name="Sun Q."/>
            <person name="Wang H."/>
            <person name="Waterman M."/>
            <person name="Westerman R."/>
            <person name="Wolfgruber T.K."/>
            <person name="Yang L."/>
            <person name="Yu Y."/>
            <person name="Zhang L."/>
            <person name="Zhou S."/>
            <person name="Zhu Q."/>
            <person name="Bennetzen J.L."/>
            <person name="Dawe R.K."/>
            <person name="Jiang J."/>
            <person name="Jiang N."/>
            <person name="Presting G.G."/>
            <person name="Wessler S.R."/>
            <person name="Aluru S."/>
            <person name="Martienssen R.A."/>
            <person name="Clifton S.W."/>
            <person name="McCombie W.R."/>
            <person name="Wing R.A."/>
            <person name="Wilson R.K."/>
        </authorList>
    </citation>
    <scope>NUCLEOTIDE SEQUENCE [LARGE SCALE GENOMIC DNA]</scope>
    <source>
        <strain evidence="4">cv. B73</strain>
    </source>
</reference>
<evidence type="ECO:0000256" key="1">
    <source>
        <dbReference type="SAM" id="Phobius"/>
    </source>
</evidence>
<reference evidence="3" key="4">
    <citation type="submission" date="2021-05" db="UniProtKB">
        <authorList>
            <consortium name="EnsemblPlants"/>
        </authorList>
    </citation>
    <scope>IDENTIFICATION</scope>
    <source>
        <strain evidence="3">cv. B73</strain>
    </source>
</reference>
<reference evidence="2" key="2">
    <citation type="submission" date="2015-12" db="EMBL/GenBank/DDBJ databases">
        <title>Update maize B73 reference genome by single molecule sequencing technologies.</title>
        <authorList>
            <consortium name="Maize Genome Sequencing Project"/>
            <person name="Ware D."/>
        </authorList>
    </citation>
    <scope>NUCLEOTIDE SEQUENCE</scope>
    <source>
        <tissue evidence="2">Seedling</tissue>
    </source>
</reference>
<dbReference type="Gramene" id="Zm00001eb210920_T001">
    <property type="protein sequence ID" value="Zm00001eb210920_P001"/>
    <property type="gene ID" value="Zm00001eb210920"/>
</dbReference>
<accession>A0A1D6GDE0</accession>
<evidence type="ECO:0000313" key="4">
    <source>
        <dbReference type="Proteomes" id="UP000007305"/>
    </source>
</evidence>
<evidence type="ECO:0000313" key="2">
    <source>
        <dbReference type="EMBL" id="AQK61639.1"/>
    </source>
</evidence>
<keyword evidence="1" id="KW-0472">Membrane</keyword>
<feature type="transmembrane region" description="Helical" evidence="1">
    <location>
        <begin position="80"/>
        <end position="99"/>
    </location>
</feature>
<dbReference type="EnsemblPlants" id="Zm00001eb210920_T001">
    <property type="protein sequence ID" value="Zm00001eb210920_P001"/>
    <property type="gene ID" value="Zm00001eb210920"/>
</dbReference>
<reference evidence="3" key="3">
    <citation type="submission" date="2019-07" db="EMBL/GenBank/DDBJ databases">
        <authorList>
            <person name="Seetharam A."/>
            <person name="Woodhouse M."/>
            <person name="Cannon E."/>
        </authorList>
    </citation>
    <scope>NUCLEOTIDE SEQUENCE [LARGE SCALE GENOMIC DNA]</scope>
    <source>
        <strain evidence="3">cv. B73</strain>
    </source>
</reference>
<dbReference type="eggNOG" id="ENOG502QVCG">
    <property type="taxonomic scope" value="Eukaryota"/>
</dbReference>
<gene>
    <name evidence="2" type="ORF">ZEAMMB73_Zm00001d012864</name>
</gene>
<keyword evidence="4" id="KW-1185">Reference proteome</keyword>
<dbReference type="PANTHER" id="PTHR35310">
    <property type="entry name" value="CELL WALL INTEGRITY/STRESS RESPONSE COMPONENT-LIKE PROTEIN"/>
    <property type="match status" value="1"/>
</dbReference>
<dbReference type="PANTHER" id="PTHR35310:SF1">
    <property type="entry name" value="CELL WALL INTEGRITY_STRESS RESPONSE COMPONENT-LIKE PROTEIN"/>
    <property type="match status" value="1"/>
</dbReference>
<dbReference type="PaxDb" id="4577-GRMZM2G399778_P01"/>
<dbReference type="AlphaFoldDB" id="A0A1D6GDE0"/>
<keyword evidence="1" id="KW-1133">Transmembrane helix</keyword>
<dbReference type="Proteomes" id="UP000007305">
    <property type="component" value="Chromosome 5"/>
</dbReference>